<comment type="caution">
    <text evidence="1">The sequence shown here is derived from an EMBL/GenBank/DDBJ whole genome shotgun (WGS) entry which is preliminary data.</text>
</comment>
<proteinExistence type="predicted"/>
<evidence type="ECO:0000313" key="2">
    <source>
        <dbReference type="Proteomes" id="UP001377168"/>
    </source>
</evidence>
<accession>A0ACC6PME7</accession>
<organism evidence="1 2">
    <name type="scientific">Streptomyces achmelvichensis</name>
    <dbReference type="NCBI Taxonomy" id="3134111"/>
    <lineage>
        <taxon>Bacteria</taxon>
        <taxon>Bacillati</taxon>
        <taxon>Actinomycetota</taxon>
        <taxon>Actinomycetes</taxon>
        <taxon>Kitasatosporales</taxon>
        <taxon>Streptomycetaceae</taxon>
        <taxon>Streptomyces</taxon>
    </lineage>
</organism>
<evidence type="ECO:0000313" key="1">
    <source>
        <dbReference type="EMBL" id="MEJ8632555.1"/>
    </source>
</evidence>
<keyword evidence="2" id="KW-1185">Reference proteome</keyword>
<protein>
    <submittedName>
        <fullName evidence="1">Radical SAM protein</fullName>
    </submittedName>
</protein>
<gene>
    <name evidence="1" type="ORF">WKI67_03890</name>
</gene>
<dbReference type="Proteomes" id="UP001377168">
    <property type="component" value="Unassembled WGS sequence"/>
</dbReference>
<name>A0ACC6PME7_9ACTN</name>
<reference evidence="1" key="1">
    <citation type="submission" date="2024-03" db="EMBL/GenBank/DDBJ databases">
        <title>Novel Streptomyces species of biotechnological and ecological value are a feature of Machair soil.</title>
        <authorList>
            <person name="Prole J.R."/>
            <person name="Goodfellow M."/>
            <person name="Allenby N."/>
            <person name="Ward A.C."/>
        </authorList>
    </citation>
    <scope>NUCLEOTIDE SEQUENCE</scope>
    <source>
        <strain evidence="1">MS2.AVA.5</strain>
    </source>
</reference>
<sequence>MRNVGLIVKVTRLCNLRCSYCYDWRSGQDQRMPFDVAARMTAAALRDPEHDAVEFLWHGGEPTLIPVQYFEKVMAVQARFRRPGQPIVNSIHTNATHITKRWVEFFQRYRWQVGISVDGPREVHEAHRVDAAGRPTLERVLRGYEQLRSEGLGVGVISVVDRQALALGPAALFDFMAEVGIHNYGVNFAMPDPQPGAAPGTRVDHYITTKERTEFLIGLYDRWRASGAHHIKIREIATVQHRLSQVKGGSLPCTYGGDCFGNLYTVEANGDVNHCCYMVGDPQYRWGNIMRQDFSAIRQSPNMHTVVAARARQEGELQQCPEVGVCRGGCPMEMYMSARHDPEPLTECCGQADFIRHVRTHPVVEAVA</sequence>
<dbReference type="EMBL" id="JBBKAJ010000022">
    <property type="protein sequence ID" value="MEJ8632555.1"/>
    <property type="molecule type" value="Genomic_DNA"/>
</dbReference>